<sequence>MAFCSCSRARPTTGLLLLLLTVGGAARCSAQSGGDAAADAHHDGRTLLQAAPDEQKQEQPSWDITVEEAILKTYEPGSEEGGAQQAALAKRKKLLQQGQRQQRAPDQQQQAQQAPEERQQAPDAGERQEQARRLREQQQGRRRAVEAKQAQAADHSKHLEQRRQQAATAGEELAARREAQRQVAALGRASLRGRKAPAKQAPVTGSNKNDIYAQQTERKLSAVRARLELLRQEAAAAAARAAGQPRLQRPQQWTQGQAQQQQQAAQGQAQGQGQGQQQQQQQRAPRARQSIPLAVVVLMTLVMAAAAGLGALPFFFVRSMSDGATGVATAIACGVMLAASFDLVHEGQPYGASLTVLGMLLGGWFIRWVQQWLAAYEDIQFGSLQGSSARKTVLMVGIMAAHALGEGCAVGVSFCGERGWAQGVLTTLAIGVHNIPEGLAKATVLVGQGVSPRRALLWSVATCLPQPLVAVPSFIFVEAFTMILPVALGFAAGCMVWMVFAELLPDALERADGAAVATAATVAAAGLEGFRMFFSSLEQADGSFGGGAAAAHAAGTLARMGLPLAVLLPAVAASAAGGGGLGSTALPAPVAWGLAAAVAVSSGGGSLLDQLLFRPKVPALHTLAAGGVGAALAVLLHHQLLTWADSSSASLAARKLESLAATKRSRIDADGIVLATNGVHGVHGGGGTDVEALEYSSLYQQHHLHHHPHKHHPHAPPPMVGGAEGRLEAGGPSAGYLPGAGGSMNGFGGSSSSLAHQAAPYHRGGASANGSALQLAGGAVTPSGFGLGGAATPTTRGGWRQAGLLPAPQLAAGATALAALAAGSVTTGWHLACTLLLLGTDRSAAILPAALLLLAGPGLGAGALARTLPSRSSAVAGGWAGGGLAVLAAVAAALSAARAHESAHTAALVRRLLYPFGITDTAEAVAGGVLCVAAWHCLAAGSALKPRSARGGLALGLLATGLLAALRYALCSTTPYCLSVNVLLAQQAR</sequence>
<comment type="subcellular location">
    <subcellularLocation>
        <location evidence="1">Membrane</location>
        <topology evidence="1">Multi-pass membrane protein</topology>
    </subcellularLocation>
</comment>
<organism evidence="9 10">
    <name type="scientific">Micractinium conductrix</name>
    <dbReference type="NCBI Taxonomy" id="554055"/>
    <lineage>
        <taxon>Eukaryota</taxon>
        <taxon>Viridiplantae</taxon>
        <taxon>Chlorophyta</taxon>
        <taxon>core chlorophytes</taxon>
        <taxon>Trebouxiophyceae</taxon>
        <taxon>Chlorellales</taxon>
        <taxon>Chlorellaceae</taxon>
        <taxon>Chlorella clade</taxon>
        <taxon>Micractinium</taxon>
    </lineage>
</organism>
<evidence type="ECO:0000256" key="6">
    <source>
        <dbReference type="SAM" id="MobiDB-lite"/>
    </source>
</evidence>
<evidence type="ECO:0000313" key="9">
    <source>
        <dbReference type="EMBL" id="PSC76776.1"/>
    </source>
</evidence>
<feature type="transmembrane region" description="Helical" evidence="7">
    <location>
        <begin position="291"/>
        <end position="317"/>
    </location>
</feature>
<feature type="transmembrane region" description="Helical" evidence="7">
    <location>
        <begin position="482"/>
        <end position="500"/>
    </location>
</feature>
<feature type="region of interest" description="Disordered" evidence="6">
    <location>
        <begin position="240"/>
        <end position="285"/>
    </location>
</feature>
<evidence type="ECO:0000256" key="3">
    <source>
        <dbReference type="ARBA" id="ARBA00022989"/>
    </source>
</evidence>
<comment type="caution">
    <text evidence="9">The sequence shown here is derived from an EMBL/GenBank/DDBJ whole genome shotgun (WGS) entry which is preliminary data.</text>
</comment>
<dbReference type="Pfam" id="PF02535">
    <property type="entry name" value="Zip"/>
    <property type="match status" value="1"/>
</dbReference>
<feature type="chain" id="PRO_5015156293" evidence="8">
    <location>
        <begin position="31"/>
        <end position="989"/>
    </location>
</feature>
<feature type="region of interest" description="Disordered" evidence="6">
    <location>
        <begin position="76"/>
        <end position="212"/>
    </location>
</feature>
<evidence type="ECO:0000313" key="10">
    <source>
        <dbReference type="Proteomes" id="UP000239649"/>
    </source>
</evidence>
<feature type="transmembrane region" description="Helical" evidence="7">
    <location>
        <begin position="924"/>
        <end position="944"/>
    </location>
</feature>
<keyword evidence="3 7" id="KW-1133">Transmembrane helix</keyword>
<dbReference type="STRING" id="554055.A0A2P6VRP7"/>
<feature type="transmembrane region" description="Helical" evidence="7">
    <location>
        <begin position="350"/>
        <end position="369"/>
    </location>
</feature>
<dbReference type="OrthoDB" id="262547at2759"/>
<reference evidence="9 10" key="1">
    <citation type="journal article" date="2018" name="Plant J.">
        <title>Genome sequences of Chlorella sorokiniana UTEX 1602 and Micractinium conductrix SAG 241.80: implications to maltose excretion by a green alga.</title>
        <authorList>
            <person name="Arriola M.B."/>
            <person name="Velmurugan N."/>
            <person name="Zhang Y."/>
            <person name="Plunkett M.H."/>
            <person name="Hondzo H."/>
            <person name="Barney B.M."/>
        </authorList>
    </citation>
    <scope>NUCLEOTIDE SEQUENCE [LARGE SCALE GENOMIC DNA]</scope>
    <source>
        <strain evidence="9 10">SAG 241.80</strain>
    </source>
</reference>
<evidence type="ECO:0000256" key="1">
    <source>
        <dbReference type="ARBA" id="ARBA00004141"/>
    </source>
</evidence>
<keyword evidence="8" id="KW-0732">Signal</keyword>
<feature type="transmembrane region" description="Helical" evidence="7">
    <location>
        <begin position="810"/>
        <end position="832"/>
    </location>
</feature>
<proteinExistence type="predicted"/>
<dbReference type="EMBL" id="LHPF02000001">
    <property type="protein sequence ID" value="PSC76776.1"/>
    <property type="molecule type" value="Genomic_DNA"/>
</dbReference>
<feature type="compositionally biased region" description="Polar residues" evidence="6">
    <location>
        <begin position="203"/>
        <end position="212"/>
    </location>
</feature>
<protein>
    <submittedName>
        <fullName evidence="9">Zinc transporter</fullName>
    </submittedName>
</protein>
<feature type="transmembrane region" description="Helical" evidence="7">
    <location>
        <begin position="877"/>
        <end position="897"/>
    </location>
</feature>
<dbReference type="InterPro" id="IPR003689">
    <property type="entry name" value="ZIP"/>
</dbReference>
<keyword evidence="4 7" id="KW-0472">Membrane</keyword>
<name>A0A2P6VRP7_9CHLO</name>
<accession>A0A2P6VRP7</accession>
<evidence type="ECO:0000256" key="8">
    <source>
        <dbReference type="SAM" id="SignalP"/>
    </source>
</evidence>
<dbReference type="Proteomes" id="UP000239649">
    <property type="component" value="Unassembled WGS sequence"/>
</dbReference>
<dbReference type="GO" id="GO:0005385">
    <property type="term" value="F:zinc ion transmembrane transporter activity"/>
    <property type="evidence" value="ECO:0007669"/>
    <property type="project" value="TreeGrafter"/>
</dbReference>
<feature type="signal peptide" evidence="8">
    <location>
        <begin position="1"/>
        <end position="30"/>
    </location>
</feature>
<evidence type="ECO:0000256" key="5">
    <source>
        <dbReference type="SAM" id="Coils"/>
    </source>
</evidence>
<keyword evidence="5" id="KW-0175">Coiled coil</keyword>
<dbReference type="PANTHER" id="PTHR11040:SF70">
    <property type="entry name" value="OS05G0316100 PROTEIN"/>
    <property type="match status" value="1"/>
</dbReference>
<evidence type="ECO:0000256" key="7">
    <source>
        <dbReference type="SAM" id="Phobius"/>
    </source>
</evidence>
<gene>
    <name evidence="9" type="primary">g90</name>
    <name evidence="9" type="ORF">C2E20_0090</name>
</gene>
<feature type="compositionally biased region" description="Basic and acidic residues" evidence="6">
    <location>
        <begin position="115"/>
        <end position="146"/>
    </location>
</feature>
<feature type="transmembrane region" description="Helical" evidence="7">
    <location>
        <begin position="455"/>
        <end position="476"/>
    </location>
</feature>
<dbReference type="GO" id="GO:0016020">
    <property type="term" value="C:membrane"/>
    <property type="evidence" value="ECO:0007669"/>
    <property type="project" value="UniProtKB-SubCell"/>
</dbReference>
<dbReference type="AlphaFoldDB" id="A0A2P6VRP7"/>
<feature type="compositionally biased region" description="Low complexity" evidence="6">
    <location>
        <begin position="95"/>
        <end position="114"/>
    </location>
</feature>
<evidence type="ECO:0000256" key="4">
    <source>
        <dbReference type="ARBA" id="ARBA00023136"/>
    </source>
</evidence>
<keyword evidence="10" id="KW-1185">Reference proteome</keyword>
<feature type="coiled-coil region" evidence="5">
    <location>
        <begin position="213"/>
        <end position="240"/>
    </location>
</feature>
<evidence type="ECO:0000256" key="2">
    <source>
        <dbReference type="ARBA" id="ARBA00022692"/>
    </source>
</evidence>
<dbReference type="PANTHER" id="PTHR11040">
    <property type="entry name" value="ZINC/IRON TRANSPORTER"/>
    <property type="match status" value="1"/>
</dbReference>
<feature type="transmembrane region" description="Helical" evidence="7">
    <location>
        <begin position="324"/>
        <end position="344"/>
    </location>
</feature>
<feature type="transmembrane region" description="Helical" evidence="7">
    <location>
        <begin position="844"/>
        <end position="865"/>
    </location>
</feature>
<feature type="transmembrane region" description="Helical" evidence="7">
    <location>
        <begin position="951"/>
        <end position="970"/>
    </location>
</feature>
<keyword evidence="2 7" id="KW-0812">Transmembrane</keyword>
<feature type="compositionally biased region" description="Basic and acidic residues" evidence="6">
    <location>
        <begin position="154"/>
        <end position="163"/>
    </location>
</feature>